<dbReference type="EMBL" id="JEMC01003901">
    <property type="protein sequence ID" value="KYF77553.1"/>
    <property type="molecule type" value="Genomic_DNA"/>
</dbReference>
<organism evidence="1 2">
    <name type="scientific">Sorangium cellulosum</name>
    <name type="common">Polyangium cellulosum</name>
    <dbReference type="NCBI Taxonomy" id="56"/>
    <lineage>
        <taxon>Bacteria</taxon>
        <taxon>Pseudomonadati</taxon>
        <taxon>Myxococcota</taxon>
        <taxon>Polyangia</taxon>
        <taxon>Polyangiales</taxon>
        <taxon>Polyangiaceae</taxon>
        <taxon>Sorangium</taxon>
    </lineage>
</organism>
<accession>A0A150SE88</accession>
<evidence type="ECO:0000313" key="2">
    <source>
        <dbReference type="Proteomes" id="UP000075515"/>
    </source>
</evidence>
<dbReference type="InterPro" id="IPR021927">
    <property type="entry name" value="DUF3540"/>
</dbReference>
<sequence length="214" mass="22536">MRDNLARKLALPEQEVATVVGVSGRCLRVRSSSGELEARRAASCLLDPALGDEVLVAHHERGSHVLAVLERDDDAPARLSAEGDLEIAAAAGRVSVSGRDGVEVLTPGEAVIAAGAARVSAGRAEVVLGALSLLGDSVTAQVDRVKTVAQSVETVAERLVQRLDRAYRFIARSETVRAEYVEFEARSAFHVKAEATLVNSGGLTKIDGPQIHLG</sequence>
<comment type="caution">
    <text evidence="1">The sequence shown here is derived from an EMBL/GenBank/DDBJ whole genome shotgun (WGS) entry which is preliminary data.</text>
</comment>
<gene>
    <name evidence="1" type="ORF">BE18_20280</name>
</gene>
<evidence type="ECO:0000313" key="1">
    <source>
        <dbReference type="EMBL" id="KYF77553.1"/>
    </source>
</evidence>
<dbReference type="Pfam" id="PF12059">
    <property type="entry name" value="DUF3540"/>
    <property type="match status" value="1"/>
</dbReference>
<protein>
    <recommendedName>
        <fullName evidence="3">DUF3540 domain-containing protein</fullName>
    </recommendedName>
</protein>
<proteinExistence type="predicted"/>
<reference evidence="1 2" key="1">
    <citation type="submission" date="2014-02" db="EMBL/GenBank/DDBJ databases">
        <title>The small core and large imbalanced accessory genome model reveals a collaborative survival strategy of Sorangium cellulosum strains in nature.</title>
        <authorList>
            <person name="Han K."/>
            <person name="Peng R."/>
            <person name="Blom J."/>
            <person name="Li Y.-Z."/>
        </authorList>
    </citation>
    <scope>NUCLEOTIDE SEQUENCE [LARGE SCALE GENOMIC DNA]</scope>
    <source>
        <strain evidence="1 2">So0149</strain>
    </source>
</reference>
<evidence type="ECO:0008006" key="3">
    <source>
        <dbReference type="Google" id="ProtNLM"/>
    </source>
</evidence>
<name>A0A150SE88_SORCE</name>
<dbReference type="AlphaFoldDB" id="A0A150SE88"/>
<dbReference type="Proteomes" id="UP000075515">
    <property type="component" value="Unassembled WGS sequence"/>
</dbReference>